<gene>
    <name evidence="2" type="ORF">DWG14_05131</name>
</gene>
<name>A0AAI8L3L9_9ACTN</name>
<dbReference type="Pfam" id="PF18431">
    <property type="entry name" value="RNAse_A_bac"/>
    <property type="match status" value="1"/>
</dbReference>
<dbReference type="InterPro" id="IPR041436">
    <property type="entry name" value="RNAse_A_bac"/>
</dbReference>
<dbReference type="Proteomes" id="UP000265765">
    <property type="component" value="Chromosome"/>
</dbReference>
<evidence type="ECO:0000313" key="3">
    <source>
        <dbReference type="Proteomes" id="UP000265765"/>
    </source>
</evidence>
<feature type="domain" description="Bacterial CdiA-CT RNAse A" evidence="1">
    <location>
        <begin position="12"/>
        <end position="121"/>
    </location>
</feature>
<dbReference type="AlphaFoldDB" id="A0AAI8L3L9"/>
<protein>
    <recommendedName>
        <fullName evidence="1">Bacterial CdiA-CT RNAse A domain-containing protein</fullName>
    </recommendedName>
</protein>
<evidence type="ECO:0000313" key="2">
    <source>
        <dbReference type="EMBL" id="AYC40857.1"/>
    </source>
</evidence>
<reference evidence="2 3" key="1">
    <citation type="submission" date="2018-09" db="EMBL/GenBank/DDBJ databases">
        <title>Production of Trimethoprim by Streptomyces sp. 3E-1.</title>
        <authorList>
            <person name="Kang H.J."/>
            <person name="Kim S.B."/>
        </authorList>
    </citation>
    <scope>NUCLEOTIDE SEQUENCE [LARGE SCALE GENOMIC DNA]</scope>
    <source>
        <strain evidence="2 3">3E-1</strain>
    </source>
</reference>
<sequence>MATKAFDLRNTSGVATRWTSKEIAEESVNEAFQQWITRNPRGLDSWMSRMRNKFGRNGDRGYFDPQTDLKSITWTLRDAKDLGLKWVRNGAQGVDAGNKVIIQLKYVGRGHPSGYVVYSAYLAG</sequence>
<evidence type="ECO:0000259" key="1">
    <source>
        <dbReference type="Pfam" id="PF18431"/>
    </source>
</evidence>
<dbReference type="KEGG" id="sge:DWG14_05131"/>
<organism evidence="2 3">
    <name type="scientific">Streptomyces griseorubiginosus</name>
    <dbReference type="NCBI Taxonomy" id="67304"/>
    <lineage>
        <taxon>Bacteria</taxon>
        <taxon>Bacillati</taxon>
        <taxon>Actinomycetota</taxon>
        <taxon>Actinomycetes</taxon>
        <taxon>Kitasatosporales</taxon>
        <taxon>Streptomycetaceae</taxon>
        <taxon>Streptomyces</taxon>
    </lineage>
</organism>
<dbReference type="EMBL" id="CP032427">
    <property type="protein sequence ID" value="AYC40857.1"/>
    <property type="molecule type" value="Genomic_DNA"/>
</dbReference>
<accession>A0AAI8L3L9</accession>
<dbReference type="GeneID" id="91284000"/>
<proteinExistence type="predicted"/>
<dbReference type="RefSeq" id="WP_120052083.1">
    <property type="nucleotide sequence ID" value="NZ_CP032427.1"/>
</dbReference>